<dbReference type="Proteomes" id="UP000194641">
    <property type="component" value="Unassembled WGS sequence"/>
</dbReference>
<dbReference type="Pfam" id="PF07364">
    <property type="entry name" value="DUF1485"/>
    <property type="match status" value="1"/>
</dbReference>
<dbReference type="PIRSF" id="PIRSF012702">
    <property type="entry name" value="UCP012702"/>
    <property type="match status" value="1"/>
</dbReference>
<proteinExistence type="inferred from homology"/>
<evidence type="ECO:0000259" key="2">
    <source>
        <dbReference type="Pfam" id="PF07171"/>
    </source>
</evidence>
<accession>A0A252ARD3</accession>
<evidence type="ECO:0000259" key="3">
    <source>
        <dbReference type="Pfam" id="PF07364"/>
    </source>
</evidence>
<dbReference type="Pfam" id="PF07171">
    <property type="entry name" value="MlrC_C"/>
    <property type="match status" value="1"/>
</dbReference>
<feature type="domain" description="Microcystin LR degradation protein MlrC C-terminal" evidence="2">
    <location>
        <begin position="299"/>
        <end position="471"/>
    </location>
</feature>
<dbReference type="GO" id="GO:0008237">
    <property type="term" value="F:metallopeptidase activity"/>
    <property type="evidence" value="ECO:0007669"/>
    <property type="project" value="UniProtKB-KW"/>
</dbReference>
<protein>
    <recommendedName>
        <fullName evidence="1">Microcystinase C</fullName>
        <shortName evidence="1">MlrC</shortName>
    </recommendedName>
</protein>
<name>A0A252ARD3_9PROT</name>
<organism evidence="4 5">
    <name type="scientific">Acetobacter indonesiensis</name>
    <dbReference type="NCBI Taxonomy" id="104101"/>
    <lineage>
        <taxon>Bacteria</taxon>
        <taxon>Pseudomonadati</taxon>
        <taxon>Pseudomonadota</taxon>
        <taxon>Alphaproteobacteria</taxon>
        <taxon>Acetobacterales</taxon>
        <taxon>Acetobacteraceae</taxon>
        <taxon>Acetobacter</taxon>
    </lineage>
</organism>
<dbReference type="InterPro" id="IPR010799">
    <property type="entry name" value="MlrC_C"/>
</dbReference>
<evidence type="ECO:0000256" key="1">
    <source>
        <dbReference type="PIRNR" id="PIRNR012702"/>
    </source>
</evidence>
<keyword evidence="1" id="KW-0479">Metal-binding</keyword>
<keyword evidence="1" id="KW-0378">Hydrolase</keyword>
<comment type="caution">
    <text evidence="4">The sequence shown here is derived from an EMBL/GenBank/DDBJ whole genome shotgun (WGS) entry which is preliminary data.</text>
</comment>
<dbReference type="RefSeq" id="WP_086659787.1">
    <property type="nucleotide sequence ID" value="NZ_JBJJWX010000001.1"/>
</dbReference>
<evidence type="ECO:0000313" key="4">
    <source>
        <dbReference type="EMBL" id="OUI92254.1"/>
    </source>
</evidence>
<gene>
    <name evidence="4" type="ORF">HK17_10555</name>
</gene>
<reference evidence="5" key="1">
    <citation type="submission" date="2014-06" db="EMBL/GenBank/DDBJ databases">
        <authorList>
            <person name="Winans N.J."/>
            <person name="Newell P.D."/>
            <person name="Douglas A.E."/>
        </authorList>
    </citation>
    <scope>NUCLEOTIDE SEQUENCE [LARGE SCALE GENOMIC DNA]</scope>
</reference>
<dbReference type="InterPro" id="IPR015995">
    <property type="entry name" value="MlrC_N"/>
</dbReference>
<dbReference type="GO" id="GO:0006508">
    <property type="term" value="P:proteolysis"/>
    <property type="evidence" value="ECO:0007669"/>
    <property type="project" value="UniProtKB-KW"/>
</dbReference>
<dbReference type="GO" id="GO:0046872">
    <property type="term" value="F:metal ion binding"/>
    <property type="evidence" value="ECO:0007669"/>
    <property type="project" value="UniProtKB-KW"/>
</dbReference>
<sequence length="485" mass="52448">MRIFIATFGTETNTFSPLMTGRAAFMGERDWYRSGATDHPTTMANLPLKTWRDLAEADGHEVVESICSFAQPAGLTLRGVYEELRGYIMEDLKTAGPVDVVLLSMHGAMVAVGYDDCEGDVLAHARAITGPDTVIGTVLDLHCHLTPLMMQNADLIITYKEYPHDDIQPRSVELYRLASEAAAGTISPIMAEHDCRMLSIWRTPNQPVRAFVDRMQALEGHDGILSVSFIHGFPWADVPHVGAKLLVIADGDAKKAQDLADQLGKEVWEMREANSSHYLTPDEGIDAILASTDARPLVLADVSDNAGGGAASDNTVILRRLIDRAIRDVAIGCFWDPQVVTFCRDAGVGETLTLRLGGKCGPTSGDPVDLTGTVRAVTDNLLQIGLGGGRSSLGPAVWLDVDGIAIVVVSGRQQTFSPEAFTNLGIELSKMRGVIVKSAQHFYNRFAGLASDVLFISAPGCVQPDMETLKLPRSGRVLWPQADRP</sequence>
<keyword evidence="1" id="KW-0645">Protease</keyword>
<dbReference type="EMBL" id="JOPA01000033">
    <property type="protein sequence ID" value="OUI92254.1"/>
    <property type="molecule type" value="Genomic_DNA"/>
</dbReference>
<dbReference type="InterPro" id="IPR009197">
    <property type="entry name" value="MlrC"/>
</dbReference>
<comment type="cofactor">
    <cofactor evidence="1">
        <name>Zn(2+)</name>
        <dbReference type="ChEBI" id="CHEBI:29105"/>
    </cofactor>
    <text evidence="1">Binds 1 zinc ion per subunit.</text>
</comment>
<feature type="domain" description="Microcystin LR degradation protein MlrC N-terminal" evidence="3">
    <location>
        <begin position="2"/>
        <end position="288"/>
    </location>
</feature>
<dbReference type="AlphaFoldDB" id="A0A252ARD3"/>
<keyword evidence="1" id="KW-0482">Metalloprotease</keyword>
<comment type="similarity">
    <text evidence="1">Belongs to the peptidase M81 family.</text>
</comment>
<comment type="function">
    <text evidence="1">Involved in peptidolytic degradation of cyclic heptapeptide hepatotoxin microcystin (MC).</text>
</comment>
<evidence type="ECO:0000313" key="5">
    <source>
        <dbReference type="Proteomes" id="UP000194641"/>
    </source>
</evidence>